<keyword evidence="1" id="KW-0472">Membrane</keyword>
<name>A0A0B6XWQ8_9EUPU</name>
<reference evidence="2" key="1">
    <citation type="submission" date="2014-12" db="EMBL/GenBank/DDBJ databases">
        <title>Insight into the proteome of Arion vulgaris.</title>
        <authorList>
            <person name="Aradska J."/>
            <person name="Bulat T."/>
            <person name="Smidak R."/>
            <person name="Sarate P."/>
            <person name="Gangsoo J."/>
            <person name="Sialana F."/>
            <person name="Bilban M."/>
            <person name="Lubec G."/>
        </authorList>
    </citation>
    <scope>NUCLEOTIDE SEQUENCE</scope>
    <source>
        <tissue evidence="2">Skin</tissue>
    </source>
</reference>
<feature type="transmembrane region" description="Helical" evidence="1">
    <location>
        <begin position="12"/>
        <end position="35"/>
    </location>
</feature>
<keyword evidence="1" id="KW-0812">Transmembrane</keyword>
<accession>A0A0B6XWQ8</accession>
<proteinExistence type="predicted"/>
<gene>
    <name evidence="2" type="primary">ORF2681</name>
</gene>
<protein>
    <submittedName>
        <fullName evidence="2">Uncharacterized protein</fullName>
    </submittedName>
</protein>
<dbReference type="EMBL" id="HACG01001071">
    <property type="protein sequence ID" value="CEK47936.1"/>
    <property type="molecule type" value="Transcribed_RNA"/>
</dbReference>
<evidence type="ECO:0000256" key="1">
    <source>
        <dbReference type="SAM" id="Phobius"/>
    </source>
</evidence>
<dbReference type="AlphaFoldDB" id="A0A0B6XWQ8"/>
<organism evidence="2">
    <name type="scientific">Arion vulgaris</name>
    <dbReference type="NCBI Taxonomy" id="1028688"/>
    <lineage>
        <taxon>Eukaryota</taxon>
        <taxon>Metazoa</taxon>
        <taxon>Spiralia</taxon>
        <taxon>Lophotrochozoa</taxon>
        <taxon>Mollusca</taxon>
        <taxon>Gastropoda</taxon>
        <taxon>Heterobranchia</taxon>
        <taxon>Euthyneura</taxon>
        <taxon>Panpulmonata</taxon>
        <taxon>Eupulmonata</taxon>
        <taxon>Stylommatophora</taxon>
        <taxon>Helicina</taxon>
        <taxon>Arionoidea</taxon>
        <taxon>Arionidae</taxon>
        <taxon>Arion</taxon>
    </lineage>
</organism>
<feature type="non-terminal residue" evidence="2">
    <location>
        <position position="92"/>
    </location>
</feature>
<keyword evidence="1" id="KW-1133">Transmembrane helix</keyword>
<sequence length="92" mass="10239">MNIKLTTAVHKMGVITKILAGVSTIGLSGLGYVTFDINRNRVNPEQSFLDATKHYIVLRTMALIGGHMRNKLEQATIDVKNAQAEFLLEQIR</sequence>
<evidence type="ECO:0000313" key="2">
    <source>
        <dbReference type="EMBL" id="CEK47936.1"/>
    </source>
</evidence>